<feature type="transmembrane region" description="Helical" evidence="1">
    <location>
        <begin position="144"/>
        <end position="168"/>
    </location>
</feature>
<proteinExistence type="predicted"/>
<reference evidence="2" key="1">
    <citation type="submission" date="2018-04" db="EMBL/GenBank/DDBJ databases">
        <authorList>
            <person name="Go L.Y."/>
            <person name="Mitchell J.A."/>
        </authorList>
    </citation>
    <scope>NUCLEOTIDE SEQUENCE</scope>
    <source>
        <tissue evidence="2">Whole organism</tissue>
    </source>
</reference>
<accession>A0A336K7L2</accession>
<dbReference type="EMBL" id="UFQT01000144">
    <property type="protein sequence ID" value="SSX20847.1"/>
    <property type="molecule type" value="Genomic_DNA"/>
</dbReference>
<dbReference type="VEuPathDB" id="VectorBase:CSON002676"/>
<reference evidence="3" key="2">
    <citation type="submission" date="2018-07" db="EMBL/GenBank/DDBJ databases">
        <authorList>
            <person name="Quirk P.G."/>
            <person name="Krulwich T.A."/>
        </authorList>
    </citation>
    <scope>NUCLEOTIDE SEQUENCE</scope>
</reference>
<feature type="transmembrane region" description="Helical" evidence="1">
    <location>
        <begin position="212"/>
        <end position="232"/>
    </location>
</feature>
<evidence type="ECO:0000256" key="1">
    <source>
        <dbReference type="SAM" id="Phobius"/>
    </source>
</evidence>
<feature type="transmembrane region" description="Helical" evidence="1">
    <location>
        <begin position="59"/>
        <end position="80"/>
    </location>
</feature>
<keyword evidence="1" id="KW-0472">Membrane</keyword>
<name>A0A336K7L2_CULSO</name>
<feature type="transmembrane region" description="Helical" evidence="1">
    <location>
        <begin position="188"/>
        <end position="205"/>
    </location>
</feature>
<organism evidence="2">
    <name type="scientific">Culicoides sonorensis</name>
    <name type="common">Biting midge</name>
    <dbReference type="NCBI Taxonomy" id="179676"/>
    <lineage>
        <taxon>Eukaryota</taxon>
        <taxon>Metazoa</taxon>
        <taxon>Ecdysozoa</taxon>
        <taxon>Arthropoda</taxon>
        <taxon>Hexapoda</taxon>
        <taxon>Insecta</taxon>
        <taxon>Pterygota</taxon>
        <taxon>Neoptera</taxon>
        <taxon>Endopterygota</taxon>
        <taxon>Diptera</taxon>
        <taxon>Nematocera</taxon>
        <taxon>Chironomoidea</taxon>
        <taxon>Ceratopogonidae</taxon>
        <taxon>Ceratopogoninae</taxon>
        <taxon>Culicoides</taxon>
        <taxon>Monoculicoides</taxon>
    </lineage>
</organism>
<evidence type="ECO:0000313" key="3">
    <source>
        <dbReference type="EMBL" id="SSX20847.1"/>
    </source>
</evidence>
<dbReference type="EMBL" id="UFQS01000144">
    <property type="protein sequence ID" value="SSX00467.1"/>
    <property type="molecule type" value="Genomic_DNA"/>
</dbReference>
<gene>
    <name evidence="2" type="primary">CSON002676</name>
</gene>
<evidence type="ECO:0000313" key="2">
    <source>
        <dbReference type="EMBL" id="SSX00467.1"/>
    </source>
</evidence>
<dbReference type="AlphaFoldDB" id="A0A336K7L2"/>
<protein>
    <submittedName>
        <fullName evidence="2">CSON002676 protein</fullName>
    </submittedName>
</protein>
<sequence length="246" mass="26992">MVGIIAVNIVKSVVKKMHPELLKLQVDVGYVYFSKCRLPASMSSVDSINAESHDTSSDFWVLSIDLFVLSLYVVLVFWVFDAADDDDGIIIVRPPLANDFSKLINCEHVDESKPDVGSSKNITGGLLTNSNATDRRFLCPPDKFIVFVLAASFSPNVSIISSITIFFISGIHLNSYNEIIGGTTALEPILMLLLLLTICELQFIVRGQVSRFLPLIILQFFVVFVVDGAGGGRYGGNNLIPLECEL</sequence>
<keyword evidence="1" id="KW-1133">Transmembrane helix</keyword>
<keyword evidence="1" id="KW-0812">Transmembrane</keyword>